<dbReference type="PANTHER" id="PTHR33993:SF14">
    <property type="entry name" value="GB|AAF24581.1"/>
    <property type="match status" value="1"/>
</dbReference>
<dbReference type="Gene3D" id="3.10.180.10">
    <property type="entry name" value="2,3-Dihydroxybiphenyl 1,2-Dioxygenase, domain 1"/>
    <property type="match status" value="2"/>
</dbReference>
<dbReference type="RefSeq" id="WP_072736433.1">
    <property type="nucleotide sequence ID" value="NZ_CP048813.1"/>
</dbReference>
<keyword evidence="3" id="KW-1185">Reference proteome</keyword>
<dbReference type="EMBL" id="FNDN01000003">
    <property type="protein sequence ID" value="SDH75424.1"/>
    <property type="molecule type" value="Genomic_DNA"/>
</dbReference>
<dbReference type="PROSITE" id="PS51819">
    <property type="entry name" value="VOC"/>
    <property type="match status" value="2"/>
</dbReference>
<protein>
    <recommendedName>
        <fullName evidence="1">VOC domain-containing protein</fullName>
    </recommendedName>
</protein>
<evidence type="ECO:0000259" key="1">
    <source>
        <dbReference type="PROSITE" id="PS51819"/>
    </source>
</evidence>
<dbReference type="InterPro" id="IPR004360">
    <property type="entry name" value="Glyas_Fos-R_dOase_dom"/>
</dbReference>
<dbReference type="SUPFAM" id="SSF54593">
    <property type="entry name" value="Glyoxalase/Bleomycin resistance protein/Dihydroxybiphenyl dioxygenase"/>
    <property type="match status" value="2"/>
</dbReference>
<proteinExistence type="predicted"/>
<feature type="domain" description="VOC" evidence="1">
    <location>
        <begin position="140"/>
        <end position="275"/>
    </location>
</feature>
<dbReference type="PANTHER" id="PTHR33993">
    <property type="entry name" value="GLYOXALASE-RELATED"/>
    <property type="match status" value="1"/>
</dbReference>
<sequence>MSVTQLYPPGVPCWIEVATPDVVGGASFYGELFGWQFDSGVTAPDGGTYVVGSVEGGQVAGLVQPEGKAAAGSWRTYVRVADLDAATTAVVENGGAVHTPAVDVPGLARSALFTDPAGAVFGVRELAGHRGAERVNAPNTWNFNTLRTPDTAVATRFYGSVFGWLATVADFGFATGTMWCLPGYGDFLDTRNPGWKQGHIDGGSPPGFTDAVGWLEEVEGGADWSVEFTVADAARTAERATELGGEVLSGPFDVGGTGSAVLADPSGARFTVNDYGSAAG</sequence>
<feature type="domain" description="VOC" evidence="1">
    <location>
        <begin position="11"/>
        <end position="126"/>
    </location>
</feature>
<dbReference type="AlphaFoldDB" id="A0A1G8F027"/>
<name>A0A1G8F027_9NOCA</name>
<dbReference type="Proteomes" id="UP000183263">
    <property type="component" value="Unassembled WGS sequence"/>
</dbReference>
<gene>
    <name evidence="2" type="ORF">SAMN05444695_103119</name>
</gene>
<reference evidence="2 3" key="1">
    <citation type="submission" date="2016-10" db="EMBL/GenBank/DDBJ databases">
        <authorList>
            <person name="de Groot N.N."/>
        </authorList>
    </citation>
    <scope>NUCLEOTIDE SEQUENCE [LARGE SCALE GENOMIC DNA]</scope>
    <source>
        <strain evidence="2 3">DSM 44892</strain>
    </source>
</reference>
<evidence type="ECO:0000313" key="3">
    <source>
        <dbReference type="Proteomes" id="UP000183263"/>
    </source>
</evidence>
<dbReference type="CDD" id="cd07247">
    <property type="entry name" value="SgaA_N_like"/>
    <property type="match status" value="1"/>
</dbReference>
<dbReference type="Pfam" id="PF18029">
    <property type="entry name" value="Glyoxalase_6"/>
    <property type="match status" value="1"/>
</dbReference>
<dbReference type="InterPro" id="IPR037523">
    <property type="entry name" value="VOC_core"/>
</dbReference>
<dbReference type="Pfam" id="PF00903">
    <property type="entry name" value="Glyoxalase"/>
    <property type="match status" value="1"/>
</dbReference>
<dbReference type="InterPro" id="IPR052164">
    <property type="entry name" value="Anthracycline_SecMetBiosynth"/>
</dbReference>
<accession>A0A1G8F027</accession>
<dbReference type="InterPro" id="IPR041581">
    <property type="entry name" value="Glyoxalase_6"/>
</dbReference>
<dbReference type="InterPro" id="IPR029068">
    <property type="entry name" value="Glyas_Bleomycin-R_OHBP_Dase"/>
</dbReference>
<evidence type="ECO:0000313" key="2">
    <source>
        <dbReference type="EMBL" id="SDH75424.1"/>
    </source>
</evidence>
<organism evidence="2 3">
    <name type="scientific">Rhodococcus triatomae</name>
    <dbReference type="NCBI Taxonomy" id="300028"/>
    <lineage>
        <taxon>Bacteria</taxon>
        <taxon>Bacillati</taxon>
        <taxon>Actinomycetota</taxon>
        <taxon>Actinomycetes</taxon>
        <taxon>Mycobacteriales</taxon>
        <taxon>Nocardiaceae</taxon>
        <taxon>Rhodococcus</taxon>
    </lineage>
</organism>
<dbReference type="OrthoDB" id="9793039at2"/>